<protein>
    <recommendedName>
        <fullName evidence="1">UPF0254 protein Metvu_0907</fullName>
    </recommendedName>
</protein>
<evidence type="ECO:0000313" key="2">
    <source>
        <dbReference type="EMBL" id="ACX72765.1"/>
    </source>
</evidence>
<evidence type="ECO:0000313" key="3">
    <source>
        <dbReference type="Proteomes" id="UP000002063"/>
    </source>
</evidence>
<dbReference type="Proteomes" id="UP000002063">
    <property type="component" value="Chromosome"/>
</dbReference>
<dbReference type="eggNOG" id="arCOG04865">
    <property type="taxonomic scope" value="Archaea"/>
</dbReference>
<dbReference type="NCBIfam" id="NF002122">
    <property type="entry name" value="PRK00962.1"/>
    <property type="match status" value="1"/>
</dbReference>
<dbReference type="EMBL" id="CP001787">
    <property type="protein sequence ID" value="ACX72765.1"/>
    <property type="molecule type" value="Genomic_DNA"/>
</dbReference>
<dbReference type="InterPro" id="IPR009625">
    <property type="entry name" value="HcgF"/>
</dbReference>
<proteinExistence type="inferred from homology"/>
<evidence type="ECO:0000256" key="1">
    <source>
        <dbReference type="HAMAP-Rule" id="MF_00673"/>
    </source>
</evidence>
<dbReference type="AlphaFoldDB" id="C9RGR3"/>
<reference evidence="2" key="1">
    <citation type="submission" date="2009-10" db="EMBL/GenBank/DDBJ databases">
        <title>Complete sequence of chromosome of Methanocaldococcus vulcanius M7.</title>
        <authorList>
            <consortium name="US DOE Joint Genome Institute"/>
            <person name="Lucas S."/>
            <person name="Copeland A."/>
            <person name="Lapidus A."/>
            <person name="Glavina del Rio T."/>
            <person name="Dalin E."/>
            <person name="Tice H."/>
            <person name="Bruce D."/>
            <person name="Goodwin L."/>
            <person name="Pitluck S."/>
            <person name="Lcollab F.I."/>
            <person name="Brettin T."/>
            <person name="Detter J.C."/>
            <person name="Han C."/>
            <person name="Tapia R."/>
            <person name="Kuske C.R."/>
            <person name="Schmutz J."/>
            <person name="Larimer F."/>
            <person name="Land M."/>
            <person name="Hauser L."/>
            <person name="Kyrpides N."/>
            <person name="Ovchinikova G."/>
            <person name="Sieprawska-Lupa M."/>
            <person name="Whitman W.B."/>
            <person name="Woyke T."/>
        </authorList>
    </citation>
    <scope>NUCLEOTIDE SEQUENCE [LARGE SCALE GENOMIC DNA]</scope>
    <source>
        <strain evidence="2">M7</strain>
    </source>
</reference>
<comment type="similarity">
    <text evidence="1">Belongs to the UPF0254 family.</text>
</comment>
<accession>C9RGR3</accession>
<dbReference type="KEGG" id="mvu:Metvu_0907"/>
<dbReference type="SMR" id="C9RGR3"/>
<organism evidence="2 3">
    <name type="scientific">Methanocaldococcus vulcanius (strain ATCC 700851 / DSM 12094 / M7)</name>
    <name type="common">Methanococcus vulcanius</name>
    <dbReference type="NCBI Taxonomy" id="579137"/>
    <lineage>
        <taxon>Archaea</taxon>
        <taxon>Methanobacteriati</taxon>
        <taxon>Methanobacteriota</taxon>
        <taxon>Methanomada group</taxon>
        <taxon>Methanococci</taxon>
        <taxon>Methanococcales</taxon>
        <taxon>Methanocaldococcaceae</taxon>
        <taxon>Methanocaldococcus</taxon>
    </lineage>
</organism>
<name>C9RGR3_METVM</name>
<dbReference type="HOGENOM" id="CLU_1451416_0_0_2"/>
<gene>
    <name evidence="2" type="ordered locus">Metvu_0907</name>
</gene>
<dbReference type="HAMAP" id="MF_00673">
    <property type="entry name" value="UPF0254"/>
    <property type="match status" value="1"/>
</dbReference>
<sequence length="172" mass="19301">MISLITVATAECFTHAQIGLTLHKASAGYDEFEFKYLFDEDDLKLMKNIKVITAMFVPSILGAEKLLNIKLPNPDYTYKYAKAYSEKNDLKVAKLMAEGLKRKLNVDIAIGSTAGIGRGAICILTNKNCHLFTSDIYANLLTFENIKERQKSGIEKGIKKFLEILKNEVFLV</sequence>
<dbReference type="Pfam" id="PF06787">
    <property type="entry name" value="HcgF"/>
    <property type="match status" value="1"/>
</dbReference>
<keyword evidence="3" id="KW-1185">Reference proteome</keyword>